<reference evidence="5" key="1">
    <citation type="submission" date="2020-11" db="EMBL/GenBank/DDBJ databases">
        <authorList>
            <person name="Tran Van P."/>
        </authorList>
    </citation>
    <scope>NUCLEOTIDE SEQUENCE</scope>
</reference>
<evidence type="ECO:0000256" key="2">
    <source>
        <dbReference type="ARBA" id="ARBA00022692"/>
    </source>
</evidence>
<keyword evidence="2" id="KW-0812">Transmembrane</keyword>
<evidence type="ECO:0000256" key="1">
    <source>
        <dbReference type="ARBA" id="ARBA00004370"/>
    </source>
</evidence>
<sequence>MGPASERSFCGSFSNSQLEHFPEDVGSGIDPTLATVLMGSVRCLMSGCNTGLMKRFGRRPLCMLSGCGMTICLSVSGYFTWKILKDNIGGVAPPITWRSRYSPASLTPWGGPKYT</sequence>
<evidence type="ECO:0000256" key="4">
    <source>
        <dbReference type="ARBA" id="ARBA00023136"/>
    </source>
</evidence>
<dbReference type="InterPro" id="IPR005828">
    <property type="entry name" value="MFS_sugar_transport-like"/>
</dbReference>
<dbReference type="Pfam" id="PF00083">
    <property type="entry name" value="Sugar_tr"/>
    <property type="match status" value="1"/>
</dbReference>
<organism evidence="5">
    <name type="scientific">Timema bartmani</name>
    <dbReference type="NCBI Taxonomy" id="61472"/>
    <lineage>
        <taxon>Eukaryota</taxon>
        <taxon>Metazoa</taxon>
        <taxon>Ecdysozoa</taxon>
        <taxon>Arthropoda</taxon>
        <taxon>Hexapoda</taxon>
        <taxon>Insecta</taxon>
        <taxon>Pterygota</taxon>
        <taxon>Neoptera</taxon>
        <taxon>Polyneoptera</taxon>
        <taxon>Phasmatodea</taxon>
        <taxon>Timematodea</taxon>
        <taxon>Timematoidea</taxon>
        <taxon>Timematidae</taxon>
        <taxon>Timema</taxon>
    </lineage>
</organism>
<protein>
    <submittedName>
        <fullName evidence="5">Uncharacterized protein</fullName>
    </submittedName>
</protein>
<evidence type="ECO:0000313" key="5">
    <source>
        <dbReference type="EMBL" id="CAD7450269.1"/>
    </source>
</evidence>
<dbReference type="AlphaFoldDB" id="A0A7R9FCX0"/>
<keyword evidence="4" id="KW-0472">Membrane</keyword>
<dbReference type="EMBL" id="OD574266">
    <property type="protein sequence ID" value="CAD7450269.1"/>
    <property type="molecule type" value="Genomic_DNA"/>
</dbReference>
<evidence type="ECO:0000256" key="3">
    <source>
        <dbReference type="ARBA" id="ARBA00022989"/>
    </source>
</evidence>
<accession>A0A7R9FCX0</accession>
<gene>
    <name evidence="5" type="ORF">TBIB3V08_LOCUS12539</name>
</gene>
<dbReference type="Gene3D" id="1.20.1250.20">
    <property type="entry name" value="MFS general substrate transporter like domains"/>
    <property type="match status" value="1"/>
</dbReference>
<keyword evidence="3" id="KW-1133">Transmembrane helix</keyword>
<name>A0A7R9FCX0_9NEOP</name>
<dbReference type="InterPro" id="IPR036259">
    <property type="entry name" value="MFS_trans_sf"/>
</dbReference>
<proteinExistence type="predicted"/>
<dbReference type="GO" id="GO:0022857">
    <property type="term" value="F:transmembrane transporter activity"/>
    <property type="evidence" value="ECO:0007669"/>
    <property type="project" value="InterPro"/>
</dbReference>
<comment type="subcellular location">
    <subcellularLocation>
        <location evidence="1">Membrane</location>
    </subcellularLocation>
</comment>
<dbReference type="GO" id="GO:0016020">
    <property type="term" value="C:membrane"/>
    <property type="evidence" value="ECO:0007669"/>
    <property type="project" value="UniProtKB-SubCell"/>
</dbReference>